<evidence type="ECO:0000256" key="1">
    <source>
        <dbReference type="ARBA" id="ARBA00009437"/>
    </source>
</evidence>
<dbReference type="AlphaFoldDB" id="A0A1W6Z1X6"/>
<dbReference type="Pfam" id="PF00126">
    <property type="entry name" value="HTH_1"/>
    <property type="match status" value="1"/>
</dbReference>
<dbReference type="OrthoDB" id="8587655at2"/>
<dbReference type="InterPro" id="IPR036390">
    <property type="entry name" value="WH_DNA-bd_sf"/>
</dbReference>
<dbReference type="EMBL" id="CP021109">
    <property type="protein sequence ID" value="ARP87365.1"/>
    <property type="molecule type" value="Genomic_DNA"/>
</dbReference>
<organism evidence="6 7">
    <name type="scientific">Bordetella genomosp. 9</name>
    <dbReference type="NCBI Taxonomy" id="1416803"/>
    <lineage>
        <taxon>Bacteria</taxon>
        <taxon>Pseudomonadati</taxon>
        <taxon>Pseudomonadota</taxon>
        <taxon>Betaproteobacteria</taxon>
        <taxon>Burkholderiales</taxon>
        <taxon>Alcaligenaceae</taxon>
        <taxon>Bordetella</taxon>
    </lineage>
</organism>
<evidence type="ECO:0000313" key="7">
    <source>
        <dbReference type="Proteomes" id="UP000194139"/>
    </source>
</evidence>
<keyword evidence="3" id="KW-0238">DNA-binding</keyword>
<gene>
    <name evidence="6" type="ORF">CAL13_14980</name>
</gene>
<dbReference type="InterPro" id="IPR005119">
    <property type="entry name" value="LysR_subst-bd"/>
</dbReference>
<proteinExistence type="inferred from homology"/>
<evidence type="ECO:0000256" key="3">
    <source>
        <dbReference type="ARBA" id="ARBA00023125"/>
    </source>
</evidence>
<evidence type="ECO:0000313" key="6">
    <source>
        <dbReference type="EMBL" id="ARP87365.1"/>
    </source>
</evidence>
<dbReference type="PANTHER" id="PTHR30126:SF98">
    <property type="entry name" value="HTH-TYPE TRANSCRIPTIONAL ACTIVATOR BAUR"/>
    <property type="match status" value="1"/>
</dbReference>
<accession>A0A1W6Z1X6</accession>
<dbReference type="Proteomes" id="UP000194139">
    <property type="component" value="Chromosome"/>
</dbReference>
<dbReference type="SUPFAM" id="SSF46785">
    <property type="entry name" value="Winged helix' DNA-binding domain"/>
    <property type="match status" value="1"/>
</dbReference>
<comment type="similarity">
    <text evidence="1">Belongs to the LysR transcriptional regulatory family.</text>
</comment>
<dbReference type="CDD" id="cd05466">
    <property type="entry name" value="PBP2_LTTR_substrate"/>
    <property type="match status" value="1"/>
</dbReference>
<dbReference type="InterPro" id="IPR036388">
    <property type="entry name" value="WH-like_DNA-bd_sf"/>
</dbReference>
<evidence type="ECO:0000256" key="4">
    <source>
        <dbReference type="ARBA" id="ARBA00023163"/>
    </source>
</evidence>
<keyword evidence="2" id="KW-0805">Transcription regulation</keyword>
<dbReference type="Gene3D" id="3.40.190.10">
    <property type="entry name" value="Periplasmic binding protein-like II"/>
    <property type="match status" value="1"/>
</dbReference>
<sequence length="303" mass="33659">MLKLDFDERNLRSLRVFCHVAEAGGFAAAERRLLMSKASISRHIRDVEAHLGVRLCERGPGGFRLTAEGVVALRLATTALRALARIRPEVDAAHGVLSGPLAIGLGEHTLTHPECHLPEALGELHRQAPNVQPEILVMSFKELDHALHTQRIDIAIRGKYSEDRDFNYLPLYRETHRVYVSRRISAAREQARLPLVYRSHPHVERALATGRYERGPEVGGLDAVGAMVATGYYQGLLPSHYGELLQGRFGLQPAARGVRYSHIGCAVTLASRQLSHRAELMLNILRDLHRVPRRVTAQGRSAG</sequence>
<dbReference type="RefSeq" id="WP_086058103.1">
    <property type="nucleotide sequence ID" value="NZ_CP021109.1"/>
</dbReference>
<dbReference type="Pfam" id="PF03466">
    <property type="entry name" value="LysR_substrate"/>
    <property type="match status" value="1"/>
</dbReference>
<reference evidence="6 7" key="1">
    <citation type="submission" date="2017-05" db="EMBL/GenBank/DDBJ databases">
        <title>Complete and WGS of Bordetella genogroups.</title>
        <authorList>
            <person name="Spilker T."/>
            <person name="LiPuma J."/>
        </authorList>
    </citation>
    <scope>NUCLEOTIDE SEQUENCE [LARGE SCALE GENOMIC DNA]</scope>
    <source>
        <strain evidence="6 7">AU17164</strain>
    </source>
</reference>
<dbReference type="PROSITE" id="PS50931">
    <property type="entry name" value="HTH_LYSR"/>
    <property type="match status" value="1"/>
</dbReference>
<dbReference type="PANTHER" id="PTHR30126">
    <property type="entry name" value="HTH-TYPE TRANSCRIPTIONAL REGULATOR"/>
    <property type="match status" value="1"/>
</dbReference>
<dbReference type="InterPro" id="IPR000847">
    <property type="entry name" value="LysR_HTH_N"/>
</dbReference>
<dbReference type="GO" id="GO:0000976">
    <property type="term" value="F:transcription cis-regulatory region binding"/>
    <property type="evidence" value="ECO:0007669"/>
    <property type="project" value="TreeGrafter"/>
</dbReference>
<protein>
    <submittedName>
        <fullName evidence="6">LysR family transcriptional regulator</fullName>
    </submittedName>
</protein>
<evidence type="ECO:0000259" key="5">
    <source>
        <dbReference type="PROSITE" id="PS50931"/>
    </source>
</evidence>
<feature type="domain" description="HTH lysR-type" evidence="5">
    <location>
        <begin position="9"/>
        <end position="66"/>
    </location>
</feature>
<dbReference type="GO" id="GO:0003700">
    <property type="term" value="F:DNA-binding transcription factor activity"/>
    <property type="evidence" value="ECO:0007669"/>
    <property type="project" value="InterPro"/>
</dbReference>
<evidence type="ECO:0000256" key="2">
    <source>
        <dbReference type="ARBA" id="ARBA00023015"/>
    </source>
</evidence>
<keyword evidence="7" id="KW-1185">Reference proteome</keyword>
<keyword evidence="4" id="KW-0804">Transcription</keyword>
<dbReference type="Gene3D" id="1.10.10.10">
    <property type="entry name" value="Winged helix-like DNA-binding domain superfamily/Winged helix DNA-binding domain"/>
    <property type="match status" value="1"/>
</dbReference>
<name>A0A1W6Z1X6_9BORD</name>
<dbReference type="SUPFAM" id="SSF53850">
    <property type="entry name" value="Periplasmic binding protein-like II"/>
    <property type="match status" value="1"/>
</dbReference>